<keyword evidence="1" id="KW-0472">Membrane</keyword>
<organism evidence="2">
    <name type="scientific">Singulisphaera sp. Ch08</name>
    <dbReference type="NCBI Taxonomy" id="3120278"/>
    <lineage>
        <taxon>Bacteria</taxon>
        <taxon>Pseudomonadati</taxon>
        <taxon>Planctomycetota</taxon>
        <taxon>Planctomycetia</taxon>
        <taxon>Isosphaerales</taxon>
        <taxon>Isosphaeraceae</taxon>
        <taxon>Singulisphaera</taxon>
    </lineage>
</organism>
<protein>
    <recommendedName>
        <fullName evidence="3">DUF4013 domain-containing protein</fullName>
    </recommendedName>
</protein>
<dbReference type="RefSeq" id="WP_406695096.1">
    <property type="nucleotide sequence ID" value="NZ_CP155447.1"/>
</dbReference>
<gene>
    <name evidence="2" type="ORF">V5E97_29065</name>
</gene>
<keyword evidence="1" id="KW-0812">Transmembrane</keyword>
<keyword evidence="1" id="KW-1133">Transmembrane helix</keyword>
<name>A0AAU7CB72_9BACT</name>
<accession>A0AAU7CB72</accession>
<reference evidence="2" key="1">
    <citation type="submission" date="2024-05" db="EMBL/GenBank/DDBJ databases">
        <title>Planctomycetes of the genus Singulisphaera possess chitinolytic capabilities.</title>
        <authorList>
            <person name="Ivanova A."/>
        </authorList>
    </citation>
    <scope>NUCLEOTIDE SEQUENCE</scope>
    <source>
        <strain evidence="2">Ch08T</strain>
    </source>
</reference>
<evidence type="ECO:0000313" key="2">
    <source>
        <dbReference type="EMBL" id="XBH02353.1"/>
    </source>
</evidence>
<feature type="transmembrane region" description="Helical" evidence="1">
    <location>
        <begin position="328"/>
        <end position="350"/>
    </location>
</feature>
<feature type="transmembrane region" description="Helical" evidence="1">
    <location>
        <begin position="162"/>
        <end position="186"/>
    </location>
</feature>
<feature type="transmembrane region" description="Helical" evidence="1">
    <location>
        <begin position="218"/>
        <end position="239"/>
    </location>
</feature>
<feature type="transmembrane region" description="Helical" evidence="1">
    <location>
        <begin position="129"/>
        <end position="150"/>
    </location>
</feature>
<dbReference type="AlphaFoldDB" id="A0AAU7CB72"/>
<evidence type="ECO:0000256" key="1">
    <source>
        <dbReference type="SAM" id="Phobius"/>
    </source>
</evidence>
<evidence type="ECO:0008006" key="3">
    <source>
        <dbReference type="Google" id="ProtNLM"/>
    </source>
</evidence>
<proteinExistence type="predicted"/>
<sequence length="368" mass="39823">MADVTILVCACGMRLKAVGAVPGRVGKCPACGGLLRVPGAKVAEAASPTSIHANPAPELDHTASAGAYGLTADSLSRPSSYSASRVRSTREGSAHSSKSLWNGLIRVPARPETRFRESLLYPLWGETGIALLLLMPPVFWLATIPLVSIIQTWGIGSGVGPLATMLALLPSGLVLLPLGSFTLLFLGRVITTSAMGEVHHPRWPDWDPVEMLHGLGRWIWAILVGGLLGGFPSVAYWLYCGDVDLFDAMILVELTAVGAIYGQVALLASILYEDPLGAHPGTVIRAIWRVGWAWLFPSIVIATFLIVACYALTVLLEIQSPWLSALAYWGYWVFLCYGAMVVLRVLGLFYHRHAQVLGWFRERPRWGG</sequence>
<feature type="transmembrane region" description="Helical" evidence="1">
    <location>
        <begin position="251"/>
        <end position="272"/>
    </location>
</feature>
<dbReference type="EMBL" id="CP155447">
    <property type="protein sequence ID" value="XBH02353.1"/>
    <property type="molecule type" value="Genomic_DNA"/>
</dbReference>
<feature type="transmembrane region" description="Helical" evidence="1">
    <location>
        <begin position="292"/>
        <end position="316"/>
    </location>
</feature>